<protein>
    <recommendedName>
        <fullName evidence="4">BTB domain-containing protein</fullName>
    </recommendedName>
</protein>
<dbReference type="AlphaFoldDB" id="A0AA37PGY5"/>
<dbReference type="InterPro" id="IPR011333">
    <property type="entry name" value="SKP1/BTB/POZ_sf"/>
</dbReference>
<proteinExistence type="predicted"/>
<name>A0AA37PGY5_9PEZI</name>
<sequence length="238" mass="25960">MKDSIVVGESHESTKSEAPDPKRRRLERTEPKALIVLDEYGDLSLYVGANHVDQPSAYLVCSKALARSSPVMKKILFSGFKELRPTEGGQGEWMIHLPDDQPAPMQLMLEIMHGDFGRVPETMALSDLHNCVVVMDKYDSISLTRPWIQAWLRSAKASGDHAKLLSVAWALGDMELYRTSSTHLIESSTINEEGDPVINLDSSTSGNEGGNGDGNQVSQSDLLVEGTAPLVPTSVIGE</sequence>
<evidence type="ECO:0000313" key="3">
    <source>
        <dbReference type="Proteomes" id="UP001055115"/>
    </source>
</evidence>
<comment type="caution">
    <text evidence="2">The sequence shown here is derived from an EMBL/GenBank/DDBJ whole genome shotgun (WGS) entry which is preliminary data.</text>
</comment>
<evidence type="ECO:0000313" key="2">
    <source>
        <dbReference type="EMBL" id="GKT51942.1"/>
    </source>
</evidence>
<dbReference type="RefSeq" id="XP_049134292.1">
    <property type="nucleotide sequence ID" value="XM_049278335.1"/>
</dbReference>
<reference evidence="2 3" key="1">
    <citation type="submission" date="2022-03" db="EMBL/GenBank/DDBJ databases">
        <title>Genome data of Colletotrichum spp.</title>
        <authorList>
            <person name="Utami Y.D."/>
            <person name="Hiruma K."/>
        </authorList>
    </citation>
    <scope>NUCLEOTIDE SEQUENCE [LARGE SCALE GENOMIC DNA]</scope>
    <source>
        <strain evidence="2 3">MAFF 239500</strain>
    </source>
</reference>
<accession>A0AA37PGY5</accession>
<dbReference type="Gene3D" id="3.30.710.10">
    <property type="entry name" value="Potassium Channel Kv1.1, Chain A"/>
    <property type="match status" value="1"/>
</dbReference>
<evidence type="ECO:0000256" key="1">
    <source>
        <dbReference type="SAM" id="MobiDB-lite"/>
    </source>
</evidence>
<organism evidence="2 3">
    <name type="scientific">Colletotrichum spaethianum</name>
    <dbReference type="NCBI Taxonomy" id="700344"/>
    <lineage>
        <taxon>Eukaryota</taxon>
        <taxon>Fungi</taxon>
        <taxon>Dikarya</taxon>
        <taxon>Ascomycota</taxon>
        <taxon>Pezizomycotina</taxon>
        <taxon>Sordariomycetes</taxon>
        <taxon>Hypocreomycetidae</taxon>
        <taxon>Glomerellales</taxon>
        <taxon>Glomerellaceae</taxon>
        <taxon>Colletotrichum</taxon>
        <taxon>Colletotrichum spaethianum species complex</taxon>
    </lineage>
</organism>
<keyword evidence="3" id="KW-1185">Reference proteome</keyword>
<feature type="region of interest" description="Disordered" evidence="1">
    <location>
        <begin position="188"/>
        <end position="223"/>
    </location>
</feature>
<dbReference type="Proteomes" id="UP001055115">
    <property type="component" value="Unassembled WGS sequence"/>
</dbReference>
<dbReference type="GeneID" id="73332925"/>
<feature type="region of interest" description="Disordered" evidence="1">
    <location>
        <begin position="1"/>
        <end position="27"/>
    </location>
</feature>
<evidence type="ECO:0008006" key="4">
    <source>
        <dbReference type="Google" id="ProtNLM"/>
    </source>
</evidence>
<dbReference type="EMBL" id="BQXU01000057">
    <property type="protein sequence ID" value="GKT51942.1"/>
    <property type="molecule type" value="Genomic_DNA"/>
</dbReference>
<gene>
    <name evidence="2" type="ORF">ColSpa_12123</name>
</gene>